<reference evidence="9 10" key="1">
    <citation type="submission" date="2019-03" db="EMBL/GenBank/DDBJ databases">
        <title>Genomic Encyclopedia of Type Strains, Phase IV (KMG-IV): sequencing the most valuable type-strain genomes for metagenomic binning, comparative biology and taxonomic classification.</title>
        <authorList>
            <person name="Goeker M."/>
        </authorList>
    </citation>
    <scope>NUCLEOTIDE SEQUENCE [LARGE SCALE GENOMIC DNA]</scope>
    <source>
        <strain evidence="9 10">DSM 19345</strain>
    </source>
</reference>
<evidence type="ECO:0000256" key="2">
    <source>
        <dbReference type="ARBA" id="ARBA00011245"/>
    </source>
</evidence>
<proteinExistence type="predicted"/>
<dbReference type="InterPro" id="IPR017961">
    <property type="entry name" value="DNA_pol_Y-fam_little_finger"/>
</dbReference>
<comment type="function">
    <text evidence="5">Poorly processive, error-prone DNA polymerase involved in untargeted mutagenesis. Copies undamaged DNA at stalled replication forks, which arise in vivo from mismatched or misaligned primer ends. These misaligned primers can be extended by PolIV. Exhibits no 3'-5' exonuclease (proofreading) activity. May be involved in translesional synthesis, in conjunction with the beta clamp from PolIII.</text>
</comment>
<dbReference type="Pfam" id="PF11799">
    <property type="entry name" value="IMS_C"/>
    <property type="match status" value="1"/>
</dbReference>
<name>A0A4R3ME61_9HYPH</name>
<organism evidence="9 10">
    <name type="scientific">Tepidamorphus gemmatus</name>
    <dbReference type="NCBI Taxonomy" id="747076"/>
    <lineage>
        <taxon>Bacteria</taxon>
        <taxon>Pseudomonadati</taxon>
        <taxon>Pseudomonadota</taxon>
        <taxon>Alphaproteobacteria</taxon>
        <taxon>Hyphomicrobiales</taxon>
        <taxon>Tepidamorphaceae</taxon>
        <taxon>Tepidamorphus</taxon>
    </lineage>
</organism>
<gene>
    <name evidence="9" type="ORF">EDC22_10588</name>
</gene>
<dbReference type="PANTHER" id="PTHR35369:SF2">
    <property type="entry name" value="BLR3025 PROTEIN"/>
    <property type="match status" value="1"/>
</dbReference>
<dbReference type="InterPro" id="IPR043502">
    <property type="entry name" value="DNA/RNA_pol_sf"/>
</dbReference>
<evidence type="ECO:0000256" key="1">
    <source>
        <dbReference type="ARBA" id="ARBA00001946"/>
    </source>
</evidence>
<comment type="caution">
    <text evidence="9">The sequence shown here is derived from an EMBL/GenBank/DDBJ whole genome shotgun (WGS) entry which is preliminary data.</text>
</comment>
<evidence type="ECO:0000256" key="4">
    <source>
        <dbReference type="ARBA" id="ARBA00022763"/>
    </source>
</evidence>
<dbReference type="InterPro" id="IPR001126">
    <property type="entry name" value="UmuC"/>
</dbReference>
<evidence type="ECO:0000256" key="3">
    <source>
        <dbReference type="ARBA" id="ARBA00012417"/>
    </source>
</evidence>
<comment type="subunit">
    <text evidence="2">Monomer.</text>
</comment>
<keyword evidence="4" id="KW-0227">DNA damage</keyword>
<keyword evidence="10" id="KW-1185">Reference proteome</keyword>
<dbReference type="Pfam" id="PF00817">
    <property type="entry name" value="IMS"/>
    <property type="match status" value="1"/>
</dbReference>
<accession>A0A4R3ME61</accession>
<sequence length="479" mass="52205">MKGALRLAAVNRRAQALGLAPGLTLADARARIPALRALDMDREADAALLARIADLCDRYTPLTALDGADGLVLDITGCAHLFGGEAGLREDLLRRLQRAGIEARASIAGTPDAARALARFGGPGIVPRDDDSDTVRPLPVAALTGEPETQRALLRAGLRTVGDVADRPRVALAARFGTDLVARLARTLGEEDIRITPRRPLPACMVERRFAEPLALIEDALAALAGLATQAAGLLERRGEGGRRFEATFFHVDGKLTRLAVATGSPLRDPGTLMRLFRERLEALGDRIDPGFGFDLVRLSVVAVEPFAVVQPDLDGRAFEEEEVSALIDRLGARFGADAILRFAAIDSHIPERAARAVPAIAAPAAETRPDGPGWCRAATGAPPRPIHLFDPPHPVETLAEVPDGPPVRFRWRRVEHRVAFAEGPERIAPEWWRQSDDSLTRDYYRVEDETGRRFWLFREGLYGRDTGPPRWFLHGLFP</sequence>
<comment type="cofactor">
    <cofactor evidence="1">
        <name>Mg(2+)</name>
        <dbReference type="ChEBI" id="CHEBI:18420"/>
    </cofactor>
</comment>
<feature type="domain" description="UmuC" evidence="7">
    <location>
        <begin position="7"/>
        <end position="117"/>
    </location>
</feature>
<dbReference type="Proteomes" id="UP000295678">
    <property type="component" value="Unassembled WGS sequence"/>
</dbReference>
<protein>
    <recommendedName>
        <fullName evidence="3">DNA-directed DNA polymerase</fullName>
        <ecNumber evidence="3">2.7.7.7</ecNumber>
    </recommendedName>
</protein>
<comment type="catalytic activity">
    <reaction evidence="6">
        <text>DNA(n) + a 2'-deoxyribonucleoside 5'-triphosphate = DNA(n+1) + diphosphate</text>
        <dbReference type="Rhea" id="RHEA:22508"/>
        <dbReference type="Rhea" id="RHEA-COMP:17339"/>
        <dbReference type="Rhea" id="RHEA-COMP:17340"/>
        <dbReference type="ChEBI" id="CHEBI:33019"/>
        <dbReference type="ChEBI" id="CHEBI:61560"/>
        <dbReference type="ChEBI" id="CHEBI:173112"/>
        <dbReference type="EC" id="2.7.7.7"/>
    </reaction>
</comment>
<dbReference type="AlphaFoldDB" id="A0A4R3ME61"/>
<dbReference type="PANTHER" id="PTHR35369">
    <property type="entry name" value="BLR3025 PROTEIN-RELATED"/>
    <property type="match status" value="1"/>
</dbReference>
<evidence type="ECO:0000313" key="9">
    <source>
        <dbReference type="EMBL" id="TCT10589.1"/>
    </source>
</evidence>
<evidence type="ECO:0000256" key="5">
    <source>
        <dbReference type="ARBA" id="ARBA00025589"/>
    </source>
</evidence>
<dbReference type="InterPro" id="IPR050356">
    <property type="entry name" value="SulA_CellDiv_inhibitor"/>
</dbReference>
<dbReference type="GO" id="GO:0006281">
    <property type="term" value="P:DNA repair"/>
    <property type="evidence" value="ECO:0007669"/>
    <property type="project" value="InterPro"/>
</dbReference>
<dbReference type="GO" id="GO:0003684">
    <property type="term" value="F:damaged DNA binding"/>
    <property type="evidence" value="ECO:0007669"/>
    <property type="project" value="InterPro"/>
</dbReference>
<evidence type="ECO:0000256" key="6">
    <source>
        <dbReference type="ARBA" id="ARBA00049244"/>
    </source>
</evidence>
<dbReference type="EMBL" id="SMAK01000005">
    <property type="protein sequence ID" value="TCT10589.1"/>
    <property type="molecule type" value="Genomic_DNA"/>
</dbReference>
<dbReference type="SUPFAM" id="SSF56672">
    <property type="entry name" value="DNA/RNA polymerases"/>
    <property type="match status" value="1"/>
</dbReference>
<dbReference type="EC" id="2.7.7.7" evidence="3"/>
<feature type="domain" description="DNA polymerase Y-family little finger" evidence="8">
    <location>
        <begin position="205"/>
        <end position="303"/>
    </location>
</feature>
<evidence type="ECO:0000313" key="10">
    <source>
        <dbReference type="Proteomes" id="UP000295678"/>
    </source>
</evidence>
<evidence type="ECO:0000259" key="8">
    <source>
        <dbReference type="Pfam" id="PF11799"/>
    </source>
</evidence>
<evidence type="ECO:0000259" key="7">
    <source>
        <dbReference type="Pfam" id="PF00817"/>
    </source>
</evidence>
<dbReference type="CDD" id="cd03468">
    <property type="entry name" value="PolY_like"/>
    <property type="match status" value="1"/>
</dbReference>